<sequence>MSDIVLDFSSLDGVAAHGSDYGPADHVSWLAVAVGDALQTASILGFMTTPHSGTLISGQPGTPVEWLIARRDAQPLLDLLETWLWT</sequence>
<reference evidence="1 2" key="1">
    <citation type="submission" date="2020-03" db="EMBL/GenBank/DDBJ databases">
        <title>Above-ground endophytic microbial communities from plants in different locations in the United States.</title>
        <authorList>
            <person name="Frank C."/>
        </authorList>
    </citation>
    <scope>NUCLEOTIDE SEQUENCE [LARGE SCALE GENOMIC DNA]</scope>
    <source>
        <strain evidence="1 2">WW7</strain>
    </source>
</reference>
<keyword evidence="2" id="KW-1185">Reference proteome</keyword>
<evidence type="ECO:0000313" key="2">
    <source>
        <dbReference type="Proteomes" id="UP001318300"/>
    </source>
</evidence>
<dbReference type="Proteomes" id="UP001318300">
    <property type="component" value="Unassembled WGS sequence"/>
</dbReference>
<dbReference type="EMBL" id="JAAOYO010000001">
    <property type="protein sequence ID" value="NII39452.1"/>
    <property type="molecule type" value="Genomic_DNA"/>
</dbReference>
<comment type="caution">
    <text evidence="1">The sequence shown here is derived from an EMBL/GenBank/DDBJ whole genome shotgun (WGS) entry which is preliminary data.</text>
</comment>
<accession>A0ABX0T1S6</accession>
<protein>
    <submittedName>
        <fullName evidence="1">Uncharacterized protein</fullName>
    </submittedName>
</protein>
<evidence type="ECO:0000313" key="1">
    <source>
        <dbReference type="EMBL" id="NII39452.1"/>
    </source>
</evidence>
<organism evidence="1 2">
    <name type="scientific">Curtobacterium salicis</name>
    <dbReference type="NCBI Taxonomy" id="1779862"/>
    <lineage>
        <taxon>Bacteria</taxon>
        <taxon>Bacillati</taxon>
        <taxon>Actinomycetota</taxon>
        <taxon>Actinomycetes</taxon>
        <taxon>Micrococcales</taxon>
        <taxon>Microbacteriaceae</taxon>
        <taxon>Curtobacterium</taxon>
    </lineage>
</organism>
<proteinExistence type="predicted"/>
<dbReference type="RefSeq" id="WP_166778678.1">
    <property type="nucleotide sequence ID" value="NZ_JAAOYO010000001.1"/>
</dbReference>
<name>A0ABX0T1S6_9MICO</name>
<gene>
    <name evidence="1" type="ORF">E9228_000071</name>
</gene>